<sequence length="236" mass="25106">MVRITAMDQLEAEEVVVRAPAPTAASGGVRRAGEPERLAQCPCPRCESTDTKFCYYNNYNLSQPRHFCKGCRRYWTRGGALRNVPVGGATRKPNGSPAGVRRKRPSHSHSNSHHAASSQAAPVVPLSVSAPAPLPLPLLPPPQPQPQQYELTFLPPSLSAVDPDRRLLDLGGSFSSLLAPPAPLLPNFATSFVFGGAGAGMAMAHAHVPALPQPAPVVSQALPESFWGMGWPDLSI</sequence>
<evidence type="ECO:0000256" key="6">
    <source>
        <dbReference type="ARBA" id="ARBA00023163"/>
    </source>
</evidence>
<comment type="function">
    <text evidence="9">Transcription factor that binds specifically to a 5'-AA[AG]G-3' consensus core sequence.</text>
</comment>
<dbReference type="GO" id="GO:0003677">
    <property type="term" value="F:DNA binding"/>
    <property type="evidence" value="ECO:0007669"/>
    <property type="project" value="UniProtKB-UniRule"/>
</dbReference>
<feature type="region of interest" description="Disordered" evidence="10">
    <location>
        <begin position="82"/>
        <end position="122"/>
    </location>
</feature>
<keyword evidence="6 9" id="KW-0804">Transcription</keyword>
<organism evidence="12 13">
    <name type="scientific">Triticum turgidum subsp. durum</name>
    <name type="common">Durum wheat</name>
    <name type="synonym">Triticum durum</name>
    <dbReference type="NCBI Taxonomy" id="4567"/>
    <lineage>
        <taxon>Eukaryota</taxon>
        <taxon>Viridiplantae</taxon>
        <taxon>Streptophyta</taxon>
        <taxon>Embryophyta</taxon>
        <taxon>Tracheophyta</taxon>
        <taxon>Spermatophyta</taxon>
        <taxon>Magnoliopsida</taxon>
        <taxon>Liliopsida</taxon>
        <taxon>Poales</taxon>
        <taxon>Poaceae</taxon>
        <taxon>BOP clade</taxon>
        <taxon>Pooideae</taxon>
        <taxon>Triticodae</taxon>
        <taxon>Triticeae</taxon>
        <taxon>Triticinae</taxon>
        <taxon>Triticum</taxon>
    </lineage>
</organism>
<name>A0A9R1QAC2_TRITD</name>
<dbReference type="GO" id="GO:0008270">
    <property type="term" value="F:zinc ion binding"/>
    <property type="evidence" value="ECO:0007669"/>
    <property type="project" value="UniProtKB-KW"/>
</dbReference>
<keyword evidence="13" id="KW-1185">Reference proteome</keyword>
<dbReference type="PANTHER" id="PTHR31992">
    <property type="entry name" value="DOF ZINC FINGER PROTEIN DOF1.4-RELATED"/>
    <property type="match status" value="1"/>
</dbReference>
<evidence type="ECO:0000313" key="13">
    <source>
        <dbReference type="Proteomes" id="UP000324705"/>
    </source>
</evidence>
<feature type="compositionally biased region" description="Basic residues" evidence="10">
    <location>
        <begin position="100"/>
        <end position="112"/>
    </location>
</feature>
<evidence type="ECO:0000256" key="3">
    <source>
        <dbReference type="ARBA" id="ARBA00022833"/>
    </source>
</evidence>
<keyword evidence="7 8" id="KW-0539">Nucleus</keyword>
<dbReference type="InterPro" id="IPR003851">
    <property type="entry name" value="Znf_Dof"/>
</dbReference>
<reference evidence="12 13" key="1">
    <citation type="submission" date="2017-09" db="EMBL/GenBank/DDBJ databases">
        <authorList>
            <consortium name="International Durum Wheat Genome Sequencing Consortium (IDWGSC)"/>
            <person name="Milanesi L."/>
        </authorList>
    </citation>
    <scope>NUCLEOTIDE SEQUENCE [LARGE SCALE GENOMIC DNA]</scope>
    <source>
        <strain evidence="13">cv. Svevo</strain>
    </source>
</reference>
<dbReference type="OMA" id="FWSMGCP"/>
<comment type="subcellular location">
    <subcellularLocation>
        <location evidence="8 9">Nucleus</location>
    </subcellularLocation>
</comment>
<evidence type="ECO:0000259" key="11">
    <source>
        <dbReference type="PROSITE" id="PS50884"/>
    </source>
</evidence>
<feature type="domain" description="Dof-type" evidence="11">
    <location>
        <begin position="41"/>
        <end position="95"/>
    </location>
</feature>
<dbReference type="PROSITE" id="PS50884">
    <property type="entry name" value="ZF_DOF_2"/>
    <property type="match status" value="1"/>
</dbReference>
<evidence type="ECO:0000256" key="7">
    <source>
        <dbReference type="ARBA" id="ARBA00023242"/>
    </source>
</evidence>
<dbReference type="Proteomes" id="UP000324705">
    <property type="component" value="Chromosome 3B"/>
</dbReference>
<evidence type="ECO:0000313" key="12">
    <source>
        <dbReference type="EMBL" id="VAH73403.1"/>
    </source>
</evidence>
<accession>A0A9R1QAC2</accession>
<evidence type="ECO:0000256" key="9">
    <source>
        <dbReference type="RuleBase" id="RU369094"/>
    </source>
</evidence>
<dbReference type="PANTHER" id="PTHR31992:SF279">
    <property type="entry name" value="DOF ZINC FINGER PROTEIN"/>
    <property type="match status" value="1"/>
</dbReference>
<evidence type="ECO:0000256" key="1">
    <source>
        <dbReference type="ARBA" id="ARBA00022723"/>
    </source>
</evidence>
<dbReference type="InterPro" id="IPR045174">
    <property type="entry name" value="Dof"/>
</dbReference>
<evidence type="ECO:0000256" key="10">
    <source>
        <dbReference type="SAM" id="MobiDB-lite"/>
    </source>
</evidence>
<protein>
    <recommendedName>
        <fullName evidence="9">Dof zinc finger protein</fullName>
    </recommendedName>
</protein>
<dbReference type="GO" id="GO:0005634">
    <property type="term" value="C:nucleus"/>
    <property type="evidence" value="ECO:0007669"/>
    <property type="project" value="UniProtKB-SubCell"/>
</dbReference>
<dbReference type="GO" id="GO:0003700">
    <property type="term" value="F:DNA-binding transcription factor activity"/>
    <property type="evidence" value="ECO:0007669"/>
    <property type="project" value="UniProtKB-UniRule"/>
</dbReference>
<keyword evidence="2 8" id="KW-0863">Zinc-finger</keyword>
<evidence type="ECO:0000256" key="5">
    <source>
        <dbReference type="ARBA" id="ARBA00023125"/>
    </source>
</evidence>
<keyword evidence="1 9" id="KW-0479">Metal-binding</keyword>
<evidence type="ECO:0000256" key="4">
    <source>
        <dbReference type="ARBA" id="ARBA00023015"/>
    </source>
</evidence>
<dbReference type="Gramene" id="TRITD3Bv1G040000.1">
    <property type="protein sequence ID" value="TRITD3Bv1G040000.1"/>
    <property type="gene ID" value="TRITD3Bv1G040000"/>
</dbReference>
<dbReference type="PROSITE" id="PS01361">
    <property type="entry name" value="ZF_DOF_1"/>
    <property type="match status" value="1"/>
</dbReference>
<gene>
    <name evidence="12" type="ORF">TRITD_3Bv1G040000</name>
</gene>
<dbReference type="AlphaFoldDB" id="A0A9R1QAC2"/>
<proteinExistence type="predicted"/>
<feature type="compositionally biased region" description="Low complexity" evidence="10">
    <location>
        <begin position="113"/>
        <end position="122"/>
    </location>
</feature>
<keyword evidence="5 8" id="KW-0238">DNA-binding</keyword>
<dbReference type="Pfam" id="PF02701">
    <property type="entry name" value="Zn_ribbon_Dof"/>
    <property type="match status" value="1"/>
</dbReference>
<keyword evidence="4 9" id="KW-0805">Transcription regulation</keyword>
<evidence type="ECO:0000256" key="8">
    <source>
        <dbReference type="PROSITE-ProRule" id="PRU00071"/>
    </source>
</evidence>
<evidence type="ECO:0000256" key="2">
    <source>
        <dbReference type="ARBA" id="ARBA00022771"/>
    </source>
</evidence>
<keyword evidence="3 9" id="KW-0862">Zinc</keyword>
<dbReference type="EMBL" id="LT934116">
    <property type="protein sequence ID" value="VAH73403.1"/>
    <property type="molecule type" value="Genomic_DNA"/>
</dbReference>